<dbReference type="CDD" id="cd01646">
    <property type="entry name" value="RT_Bac_retron_I"/>
    <property type="match status" value="1"/>
</dbReference>
<evidence type="ECO:0000313" key="3">
    <source>
        <dbReference type="EMBL" id="EEO29085.1"/>
    </source>
</evidence>
<keyword evidence="3" id="KW-0695">RNA-directed DNA polymerase</keyword>
<proteinExistence type="inferred from homology"/>
<dbReference type="PANTHER" id="PTHR34047:SF8">
    <property type="entry name" value="PROTEIN YKFC"/>
    <property type="match status" value="1"/>
</dbReference>
<protein>
    <submittedName>
        <fullName evidence="3">Reverse transcriptase (RNA-dependent DNA polymerase)</fullName>
    </submittedName>
</protein>
<dbReference type="RefSeq" id="WP_005879363.1">
    <property type="nucleotide sequence ID" value="NZ_CP019430.1"/>
</dbReference>
<dbReference type="EMBL" id="GG658170">
    <property type="protein sequence ID" value="EEO29085.1"/>
    <property type="molecule type" value="Genomic_DNA"/>
</dbReference>
<dbReference type="PANTHER" id="PTHR34047">
    <property type="entry name" value="NUCLEAR INTRON MATURASE 1, MITOCHONDRIAL-RELATED"/>
    <property type="match status" value="1"/>
</dbReference>
<dbReference type="AlphaFoldDB" id="C3X7A9"/>
<dbReference type="InterPro" id="IPR051083">
    <property type="entry name" value="GrpII_Intron_Splice-Mob/Def"/>
</dbReference>
<dbReference type="Pfam" id="PF00078">
    <property type="entry name" value="RVT_1"/>
    <property type="match status" value="1"/>
</dbReference>
<evidence type="ECO:0000256" key="1">
    <source>
        <dbReference type="ARBA" id="ARBA00034120"/>
    </source>
</evidence>
<dbReference type="GO" id="GO:0003964">
    <property type="term" value="F:RNA-directed DNA polymerase activity"/>
    <property type="evidence" value="ECO:0007669"/>
    <property type="project" value="UniProtKB-KW"/>
</dbReference>
<keyword evidence="3" id="KW-0808">Transferase</keyword>
<evidence type="ECO:0000313" key="4">
    <source>
        <dbReference type="Proteomes" id="UP000005089"/>
    </source>
</evidence>
<evidence type="ECO:0000259" key="2">
    <source>
        <dbReference type="PROSITE" id="PS50878"/>
    </source>
</evidence>
<name>C3X7A9_OXAFO</name>
<gene>
    <name evidence="3" type="ORF">OFBG_00113</name>
</gene>
<dbReference type="HOGENOM" id="CLU_036994_1_0_4"/>
<sequence length="538" mass="61938">MQITKDQAFELAVKNIAKFGDTDIFPYPIDNQVFYDDPSGTIDILKEIDTGFDQAIEKIPLLAVKSLAAVGYAGFRWGTQIDPIWNAYLLSLVLRIGDDIERARVSIDKEVVFSYRYKPDFTSASVFDPSIGWHEFQMRSIDLARKYSYVLVCDISDFYPRIYHHRLENSLKRATVDADAIKRIDSILFRIAEHVSYGLPIGGPAARLLSELLLNRIDRLLLSEQIQYCRFVDDYRIFANSREEAYRSLVRLSELLLVNEGLSLQKTKTRILTSGEFLQTSSLAEENKAETHEEQEARLFSRLRLRYDPYSPNAEEEYEALKEELNKFDIVGMLGRQLTKSRIEEGLTRRLIGAVRHLPDQMKNRAVSSMFASLDILYPVFPAVMIVTRAVMADLDNNTQNEVFKALRDLISSGSYITQVPANLSFAIRVLVIDNSEETEAVLVRLSREQHNMMIKRDLILSMANRGADYWISNCRKQYSTLTTWERRALIVSSYILEDEGKHWRDGIRKELNSYDQHLMKWAGSKKMAQGNAWHIPI</sequence>
<dbReference type="InterPro" id="IPR000477">
    <property type="entry name" value="RT_dom"/>
</dbReference>
<keyword evidence="3" id="KW-0548">Nucleotidyltransferase</keyword>
<dbReference type="PROSITE" id="PS50878">
    <property type="entry name" value="RT_POL"/>
    <property type="match status" value="1"/>
</dbReference>
<organism evidence="3 4">
    <name type="scientific">Oxalobacter formigenes OXCC13</name>
    <dbReference type="NCBI Taxonomy" id="556269"/>
    <lineage>
        <taxon>Bacteria</taxon>
        <taxon>Pseudomonadati</taxon>
        <taxon>Pseudomonadota</taxon>
        <taxon>Betaproteobacteria</taxon>
        <taxon>Burkholderiales</taxon>
        <taxon>Oxalobacteraceae</taxon>
        <taxon>Oxalobacter</taxon>
    </lineage>
</organism>
<feature type="domain" description="Reverse transcriptase" evidence="2">
    <location>
        <begin position="1"/>
        <end position="282"/>
    </location>
</feature>
<dbReference type="Proteomes" id="UP000005089">
    <property type="component" value="Unassembled WGS sequence"/>
</dbReference>
<accession>C3X7A9</accession>
<keyword evidence="4" id="KW-1185">Reference proteome</keyword>
<reference evidence="3 4" key="1">
    <citation type="submission" date="2009-02" db="EMBL/GenBank/DDBJ databases">
        <title>The Genome Sequence of Oxalobacter formigenes OXCC13.</title>
        <authorList>
            <consortium name="The Broad Institute Genome Sequencing Platform"/>
            <person name="Ward D."/>
            <person name="Young S.K."/>
            <person name="Kodira C.D."/>
            <person name="Zeng Q."/>
            <person name="Koehrsen M."/>
            <person name="Alvarado L."/>
            <person name="Berlin A."/>
            <person name="Borenstein D."/>
            <person name="Chen Z."/>
            <person name="Engels R."/>
            <person name="Freedman E."/>
            <person name="Gellesch M."/>
            <person name="Goldberg J."/>
            <person name="Griggs A."/>
            <person name="Gujja S."/>
            <person name="Heiman D."/>
            <person name="Hepburn T."/>
            <person name="Howarth C."/>
            <person name="Jen D."/>
            <person name="Larson L."/>
            <person name="Lewis B."/>
            <person name="Mehta T."/>
            <person name="Park D."/>
            <person name="Pearson M."/>
            <person name="Roberts A."/>
            <person name="Saif S."/>
            <person name="Shea T."/>
            <person name="Shenoy N."/>
            <person name="Sisk P."/>
            <person name="Stolte C."/>
            <person name="Sykes S."/>
            <person name="Walk T."/>
            <person name="White J."/>
            <person name="Yandava C."/>
            <person name="Allison M.J."/>
            <person name="Lander E."/>
            <person name="Nusbaum C."/>
            <person name="Galagan J."/>
            <person name="Birren B."/>
        </authorList>
    </citation>
    <scope>NUCLEOTIDE SEQUENCE [LARGE SCALE GENOMIC DNA]</scope>
    <source>
        <strain evidence="3 4">OXCC13</strain>
    </source>
</reference>
<dbReference type="GeneID" id="77135995"/>
<dbReference type="OrthoDB" id="7055795at2"/>
<comment type="similarity">
    <text evidence="1">Belongs to the bacterial reverse transcriptase family.</text>
</comment>